<keyword evidence="2" id="KW-1185">Reference proteome</keyword>
<dbReference type="Gramene" id="TraesJAG5A03G02683180.1">
    <property type="protein sequence ID" value="TraesJAG5A03G02683180.1.CDS1"/>
    <property type="gene ID" value="TraesJAG5A03G02683180"/>
</dbReference>
<reference evidence="1" key="2">
    <citation type="submission" date="2018-10" db="UniProtKB">
        <authorList>
            <consortium name="EnsemblPlants"/>
        </authorList>
    </citation>
    <scope>IDENTIFICATION</scope>
</reference>
<name>A0A3B6KJW5_WHEAT</name>
<organism evidence="1">
    <name type="scientific">Triticum aestivum</name>
    <name type="common">Wheat</name>
    <dbReference type="NCBI Taxonomy" id="4565"/>
    <lineage>
        <taxon>Eukaryota</taxon>
        <taxon>Viridiplantae</taxon>
        <taxon>Streptophyta</taxon>
        <taxon>Embryophyta</taxon>
        <taxon>Tracheophyta</taxon>
        <taxon>Spermatophyta</taxon>
        <taxon>Magnoliopsida</taxon>
        <taxon>Liliopsida</taxon>
        <taxon>Poales</taxon>
        <taxon>Poaceae</taxon>
        <taxon>BOP clade</taxon>
        <taxon>Pooideae</taxon>
        <taxon>Triticodae</taxon>
        <taxon>Triticeae</taxon>
        <taxon>Triticinae</taxon>
        <taxon>Triticum</taxon>
    </lineage>
</organism>
<dbReference type="EnsemblPlants" id="TraesCS5A02G250000.1">
    <property type="protein sequence ID" value="TraesCS5A02G250000.1.cds1"/>
    <property type="gene ID" value="TraesCS5A02G250000"/>
</dbReference>
<evidence type="ECO:0000313" key="1">
    <source>
        <dbReference type="EnsemblPlants" id="TraesCS5A02G250000.1.cds1"/>
    </source>
</evidence>
<sequence length="95" mass="10316">MPSRRASLAIRLTTWKEAALSRPLVGSSRNSSAGRVRISMQMLTRRRWPPLIPLCIHPPMRVSAAPSSPISRSVSSARSRFAAADMPLGSCSDAE</sequence>
<dbReference type="Gramene" id="TraesJUL5A03G02702150.1">
    <property type="protein sequence ID" value="TraesJUL5A03G02702150.1.CDS1"/>
    <property type="gene ID" value="TraesJUL5A03G02702150"/>
</dbReference>
<dbReference type="Gramene" id="TraesNOR5A03G02704310.1">
    <property type="protein sequence ID" value="TraesNOR5A03G02704310.1.CDS1"/>
    <property type="gene ID" value="TraesNOR5A03G02704310"/>
</dbReference>
<dbReference type="Gramene" id="TraesPARA_EIv1.0_1568160.1">
    <property type="protein sequence ID" value="TraesPARA_EIv1.0_1568160.1.CDS1"/>
    <property type="gene ID" value="TraesPARA_EIv1.0_1568160"/>
</dbReference>
<dbReference type="Gramene" id="TraesMAC5A03G02680170.1">
    <property type="protein sequence ID" value="TraesMAC5A03G02680170.1.CDS1"/>
    <property type="gene ID" value="TraesMAC5A03G02680170"/>
</dbReference>
<protein>
    <submittedName>
        <fullName evidence="1">Uncharacterized protein</fullName>
    </submittedName>
</protein>
<proteinExistence type="predicted"/>
<dbReference type="Gramene" id="TraesARI5A03G02723770.1">
    <property type="protein sequence ID" value="TraesARI5A03G02723770.1.CDS1"/>
    <property type="gene ID" value="TraesARI5A03G02723770"/>
</dbReference>
<dbReference type="Gramene" id="TraesCS5A03G0624500.1">
    <property type="protein sequence ID" value="TraesCS5A03G0624500.1.CDS1"/>
    <property type="gene ID" value="TraesCS5A03G0624500"/>
</dbReference>
<reference evidence="1" key="1">
    <citation type="submission" date="2018-08" db="EMBL/GenBank/DDBJ databases">
        <authorList>
            <person name="Rossello M."/>
        </authorList>
    </citation>
    <scope>NUCLEOTIDE SEQUENCE [LARGE SCALE GENOMIC DNA]</scope>
    <source>
        <strain evidence="1">cv. Chinese Spring</strain>
    </source>
</reference>
<evidence type="ECO:0000313" key="2">
    <source>
        <dbReference type="Proteomes" id="UP000019116"/>
    </source>
</evidence>
<dbReference type="Proteomes" id="UP000019116">
    <property type="component" value="Chromosome 5A"/>
</dbReference>
<dbReference type="Gramene" id="TraesLDM5A03G02685270.1">
    <property type="protein sequence ID" value="TraesLDM5A03G02685270.1.CDS1"/>
    <property type="gene ID" value="TraesLDM5A03G02685270"/>
</dbReference>
<accession>A0A3B6KJW5</accession>
<dbReference type="Gramene" id="TraesSTA5A03G02673040.1">
    <property type="protein sequence ID" value="TraesSTA5A03G02673040.1.CDS1"/>
    <property type="gene ID" value="TraesSTA5A03G02673040"/>
</dbReference>
<dbReference type="Gramene" id="TraesCS5A02G250000.1">
    <property type="protein sequence ID" value="TraesCS5A02G250000.1.cds1"/>
    <property type="gene ID" value="TraesCS5A02G250000"/>
</dbReference>
<dbReference type="Gramene" id="TraesSYM5A03G02711450.1">
    <property type="protein sequence ID" value="TraesSYM5A03G02711450.1.CDS1"/>
    <property type="gene ID" value="TraesSYM5A03G02711450"/>
</dbReference>
<dbReference type="OMA" id="SGSWICA"/>
<dbReference type="Gramene" id="TraesLAC5A03G02635820.1">
    <property type="protein sequence ID" value="TraesLAC5A03G02635820.1.CDS1"/>
    <property type="gene ID" value="TraesLAC5A03G02635820"/>
</dbReference>
<dbReference type="AlphaFoldDB" id="A0A3B6KJW5"/>